<dbReference type="EMBL" id="JBFSOO010000019">
    <property type="protein sequence ID" value="MEZ6855003.1"/>
    <property type="molecule type" value="Genomic_DNA"/>
</dbReference>
<protein>
    <recommendedName>
        <fullName evidence="3">Transcriptional regulator</fullName>
    </recommendedName>
</protein>
<keyword evidence="2" id="KW-1185">Reference proteome</keyword>
<dbReference type="Proteomes" id="UP001568358">
    <property type="component" value="Unassembled WGS sequence"/>
</dbReference>
<dbReference type="RefSeq" id="WP_371151188.1">
    <property type="nucleotide sequence ID" value="NZ_JBFSOO010000019.1"/>
</dbReference>
<evidence type="ECO:0008006" key="3">
    <source>
        <dbReference type="Google" id="ProtNLM"/>
    </source>
</evidence>
<name>A0ABV4JW79_9BACT</name>
<accession>A0ABV4JW79</accession>
<organism evidence="1 2">
    <name type="scientific">Halodesulfovibrio aestuarii</name>
    <dbReference type="NCBI Taxonomy" id="126333"/>
    <lineage>
        <taxon>Bacteria</taxon>
        <taxon>Pseudomonadati</taxon>
        <taxon>Thermodesulfobacteriota</taxon>
        <taxon>Desulfovibrionia</taxon>
        <taxon>Desulfovibrionales</taxon>
        <taxon>Desulfovibrionaceae</taxon>
        <taxon>Halodesulfovibrio</taxon>
    </lineage>
</organism>
<evidence type="ECO:0000313" key="1">
    <source>
        <dbReference type="EMBL" id="MEZ6855003.1"/>
    </source>
</evidence>
<proteinExistence type="predicted"/>
<comment type="caution">
    <text evidence="1">The sequence shown here is derived from an EMBL/GenBank/DDBJ whole genome shotgun (WGS) entry which is preliminary data.</text>
</comment>
<evidence type="ECO:0000313" key="2">
    <source>
        <dbReference type="Proteomes" id="UP001568358"/>
    </source>
</evidence>
<gene>
    <name evidence="1" type="ORF">AB2Z07_16125</name>
</gene>
<sequence>MVKKSFLFDPIKHLREKGVTVRIGYPQNGEDEIALVFEQNYSWTPQRVLDMYRLVQQSRALILMQLNVSRGLPPRSVESLIAKGYIRIACDERGKRRYVITERGKRWMH</sequence>
<reference evidence="1 2" key="1">
    <citation type="submission" date="2024-07" db="EMBL/GenBank/DDBJ databases">
        <title>Active virus-host system and metabolic interactions in a Lokiarchaeon culture.</title>
        <authorList>
            <person name="Ponce Toledo R.I."/>
            <person name="Rodrigues Oliveira T."/>
            <person name="Schleper C."/>
        </authorList>
    </citation>
    <scope>NUCLEOTIDE SEQUENCE [LARGE SCALE GENOMIC DNA]</scope>
    <source>
        <strain evidence="1 2">B35</strain>
    </source>
</reference>